<organism evidence="1 2">
    <name type="scientific">Mesorhizobium ventifaucium</name>
    <dbReference type="NCBI Taxonomy" id="666020"/>
    <lineage>
        <taxon>Bacteria</taxon>
        <taxon>Pseudomonadati</taxon>
        <taxon>Pseudomonadota</taxon>
        <taxon>Alphaproteobacteria</taxon>
        <taxon>Hyphomicrobiales</taxon>
        <taxon>Phyllobacteriaceae</taxon>
        <taxon>Mesorhizobium</taxon>
    </lineage>
</organism>
<keyword evidence="2" id="KW-1185">Reference proteome</keyword>
<gene>
    <name evidence="1" type="ORF">MES4922_370044</name>
</gene>
<sequence>MPFGSTRRKAGNHPILPYTATWFEAGSGSRIVVALPRRKGMEGSILAVYQYQVSDFHH</sequence>
<dbReference type="Proteomes" id="UP001152604">
    <property type="component" value="Unassembled WGS sequence"/>
</dbReference>
<evidence type="ECO:0000313" key="2">
    <source>
        <dbReference type="Proteomes" id="UP001152604"/>
    </source>
</evidence>
<proteinExistence type="predicted"/>
<name>A0ABN8K3D3_9HYPH</name>
<dbReference type="EMBL" id="CAKXZS010000031">
    <property type="protein sequence ID" value="CAH2404801.1"/>
    <property type="molecule type" value="Genomic_DNA"/>
</dbReference>
<accession>A0ABN8K3D3</accession>
<evidence type="ECO:0000313" key="1">
    <source>
        <dbReference type="EMBL" id="CAH2404801.1"/>
    </source>
</evidence>
<comment type="caution">
    <text evidence="1">The sequence shown here is derived from an EMBL/GenBank/DDBJ whole genome shotgun (WGS) entry which is preliminary data.</text>
</comment>
<protein>
    <submittedName>
        <fullName evidence="1">Uncharacterized protein</fullName>
    </submittedName>
</protein>
<reference evidence="1" key="1">
    <citation type="submission" date="2022-03" db="EMBL/GenBank/DDBJ databases">
        <authorList>
            <person name="Brunel B."/>
        </authorList>
    </citation>
    <scope>NUCLEOTIDE SEQUENCE</scope>
    <source>
        <strain evidence="1">STM4922sample</strain>
    </source>
</reference>